<dbReference type="AlphaFoldDB" id="A0A7W5Z546"/>
<evidence type="ECO:0000256" key="1">
    <source>
        <dbReference type="SAM" id="Phobius"/>
    </source>
</evidence>
<gene>
    <name evidence="2" type="ORF">FHS81_002103</name>
</gene>
<dbReference type="InterPro" id="IPR012427">
    <property type="entry name" value="DUF1622"/>
</dbReference>
<feature type="transmembrane region" description="Helical" evidence="1">
    <location>
        <begin position="27"/>
        <end position="46"/>
    </location>
</feature>
<dbReference type="PANTHER" id="PTHR38468">
    <property type="entry name" value="SLL0939 PROTEIN"/>
    <property type="match status" value="1"/>
</dbReference>
<comment type="caution">
    <text evidence="2">The sequence shown here is derived from an EMBL/GenBank/DDBJ whole genome shotgun (WGS) entry which is preliminary data.</text>
</comment>
<keyword evidence="1" id="KW-0472">Membrane</keyword>
<dbReference type="EMBL" id="JACICC010000004">
    <property type="protein sequence ID" value="MBB3810015.1"/>
    <property type="molecule type" value="Genomic_DNA"/>
</dbReference>
<dbReference type="PANTHER" id="PTHR38468:SF1">
    <property type="entry name" value="SLL0939 PROTEIN"/>
    <property type="match status" value="1"/>
</dbReference>
<evidence type="ECO:0000313" key="2">
    <source>
        <dbReference type="EMBL" id="MBB3810015.1"/>
    </source>
</evidence>
<dbReference type="Proteomes" id="UP000537592">
    <property type="component" value="Unassembled WGS sequence"/>
</dbReference>
<keyword evidence="3" id="KW-1185">Reference proteome</keyword>
<organism evidence="2 3">
    <name type="scientific">Pseudochelatococcus contaminans</name>
    <dbReference type="NCBI Taxonomy" id="1538103"/>
    <lineage>
        <taxon>Bacteria</taxon>
        <taxon>Pseudomonadati</taxon>
        <taxon>Pseudomonadota</taxon>
        <taxon>Alphaproteobacteria</taxon>
        <taxon>Hyphomicrobiales</taxon>
        <taxon>Chelatococcaceae</taxon>
        <taxon>Pseudochelatococcus</taxon>
    </lineage>
</organism>
<dbReference type="RefSeq" id="WP_183752637.1">
    <property type="nucleotide sequence ID" value="NZ_JACICC010000004.1"/>
</dbReference>
<feature type="transmembrane region" description="Helical" evidence="1">
    <location>
        <begin position="67"/>
        <end position="86"/>
    </location>
</feature>
<accession>A0A7W5Z546</accession>
<dbReference type="Pfam" id="PF07784">
    <property type="entry name" value="DUF1622"/>
    <property type="match status" value="1"/>
</dbReference>
<keyword evidence="1" id="KW-0812">Transmembrane</keyword>
<proteinExistence type="predicted"/>
<keyword evidence="1" id="KW-1133">Transmembrane helix</keyword>
<evidence type="ECO:0000313" key="3">
    <source>
        <dbReference type="Proteomes" id="UP000537592"/>
    </source>
</evidence>
<name>A0A7W5Z546_9HYPH</name>
<reference evidence="2 3" key="1">
    <citation type="submission" date="2020-08" db="EMBL/GenBank/DDBJ databases">
        <title>Genomic Encyclopedia of Type Strains, Phase IV (KMG-IV): sequencing the most valuable type-strain genomes for metagenomic binning, comparative biology and taxonomic classification.</title>
        <authorList>
            <person name="Goeker M."/>
        </authorList>
    </citation>
    <scope>NUCLEOTIDE SEQUENCE [LARGE SCALE GENOMIC DNA]</scope>
    <source>
        <strain evidence="2 3">DSM 28760</strain>
    </source>
</reference>
<protein>
    <submittedName>
        <fullName evidence="2">Putative membrane protein</fullName>
    </submittedName>
</protein>
<sequence>MNAAAERGELVSLIAPMLEPLASLLEAFGVAIIIIGVALATVRYVRDVVSGSGEAAYDQYRANLGRGILLGLEVLIGADIIATITSPLTWESVGLLGMIVLIRTFLSFSLEAEIEGEWPWRRAASQRAAVRQTAKAETQGGEEGQNS</sequence>